<accession>A0A4P9X0W1</accession>
<name>A0A4P9X0W1_9FUNG</name>
<evidence type="ECO:0000313" key="2">
    <source>
        <dbReference type="EMBL" id="RKO98403.1"/>
    </source>
</evidence>
<proteinExistence type="predicted"/>
<protein>
    <submittedName>
        <fullName evidence="2">Uncharacterized protein</fullName>
    </submittedName>
</protein>
<reference evidence="3" key="1">
    <citation type="journal article" date="2018" name="Nat. Microbiol.">
        <title>Leveraging single-cell genomics to expand the fungal tree of life.</title>
        <authorList>
            <person name="Ahrendt S.R."/>
            <person name="Quandt C.A."/>
            <person name="Ciobanu D."/>
            <person name="Clum A."/>
            <person name="Salamov A."/>
            <person name="Andreopoulos B."/>
            <person name="Cheng J.F."/>
            <person name="Woyke T."/>
            <person name="Pelin A."/>
            <person name="Henrissat B."/>
            <person name="Reynolds N.K."/>
            <person name="Benny G.L."/>
            <person name="Smith M.E."/>
            <person name="James T.Y."/>
            <person name="Grigoriev I.V."/>
        </authorList>
    </citation>
    <scope>NUCLEOTIDE SEQUENCE [LARGE SCALE GENOMIC DNA]</scope>
    <source>
        <strain evidence="3">ATCC 52028</strain>
    </source>
</reference>
<dbReference type="Proteomes" id="UP000274922">
    <property type="component" value="Unassembled WGS sequence"/>
</dbReference>
<dbReference type="EMBL" id="ML014450">
    <property type="protein sequence ID" value="RKO98403.1"/>
    <property type="molecule type" value="Genomic_DNA"/>
</dbReference>
<dbReference type="AlphaFoldDB" id="A0A4P9X0W1"/>
<feature type="region of interest" description="Disordered" evidence="1">
    <location>
        <begin position="1"/>
        <end position="46"/>
    </location>
</feature>
<gene>
    <name evidence="2" type="ORF">CXG81DRAFT_21354</name>
</gene>
<sequence>MADAESISDTSSDDSVSVVSTDDTSVVRVPAKRRRSDRAEKLKERRNQTETVVKAALLKYLQGKDKRLVRDAIRARVETFSQRYHIASMALSSLLKRCFDGVEDVMGAQLPDLTKPIYQQLMLSGARAKKPDPHIVHADTNI</sequence>
<keyword evidence="3" id="KW-1185">Reference proteome</keyword>
<feature type="compositionally biased region" description="Low complexity" evidence="1">
    <location>
        <begin position="8"/>
        <end position="27"/>
    </location>
</feature>
<feature type="compositionally biased region" description="Basic and acidic residues" evidence="1">
    <location>
        <begin position="37"/>
        <end position="46"/>
    </location>
</feature>
<evidence type="ECO:0000313" key="3">
    <source>
        <dbReference type="Proteomes" id="UP000274922"/>
    </source>
</evidence>
<organism evidence="2 3">
    <name type="scientific">Caulochytrium protostelioides</name>
    <dbReference type="NCBI Taxonomy" id="1555241"/>
    <lineage>
        <taxon>Eukaryota</taxon>
        <taxon>Fungi</taxon>
        <taxon>Fungi incertae sedis</taxon>
        <taxon>Chytridiomycota</taxon>
        <taxon>Chytridiomycota incertae sedis</taxon>
        <taxon>Chytridiomycetes</taxon>
        <taxon>Caulochytriales</taxon>
        <taxon>Caulochytriaceae</taxon>
        <taxon>Caulochytrium</taxon>
    </lineage>
</organism>
<evidence type="ECO:0000256" key="1">
    <source>
        <dbReference type="SAM" id="MobiDB-lite"/>
    </source>
</evidence>